<proteinExistence type="inferred from homology"/>
<dbReference type="InterPro" id="IPR029962">
    <property type="entry name" value="TBL"/>
</dbReference>
<dbReference type="AlphaFoldDB" id="A0AAD6Q7S7"/>
<dbReference type="InterPro" id="IPR026057">
    <property type="entry name" value="TBL_C"/>
</dbReference>
<dbReference type="PANTHER" id="PTHR32285">
    <property type="entry name" value="PROTEIN TRICHOME BIREFRINGENCE-LIKE 9-RELATED"/>
    <property type="match status" value="1"/>
</dbReference>
<evidence type="ECO:0000313" key="3">
    <source>
        <dbReference type="EMBL" id="KAJ6980273.1"/>
    </source>
</evidence>
<keyword evidence="4" id="KW-1185">Reference proteome</keyword>
<dbReference type="Proteomes" id="UP001164929">
    <property type="component" value="Chromosome 11"/>
</dbReference>
<name>A0AAD6Q7S7_9ROSI</name>
<dbReference type="Pfam" id="PF13839">
    <property type="entry name" value="PC-Esterase"/>
    <property type="match status" value="1"/>
</dbReference>
<dbReference type="PANTHER" id="PTHR32285:SF246">
    <property type="entry name" value="XYLOGLUCAN O-ACETYLTRANSFERASE 3"/>
    <property type="match status" value="1"/>
</dbReference>
<protein>
    <recommendedName>
        <fullName evidence="2">Trichome birefringence-like C-terminal domain-containing protein</fullName>
    </recommendedName>
</protein>
<dbReference type="GO" id="GO:0016413">
    <property type="term" value="F:O-acetyltransferase activity"/>
    <property type="evidence" value="ECO:0007669"/>
    <property type="project" value="InterPro"/>
</dbReference>
<dbReference type="EMBL" id="JAQIZT010000011">
    <property type="protein sequence ID" value="KAJ6980273.1"/>
    <property type="molecule type" value="Genomic_DNA"/>
</dbReference>
<evidence type="ECO:0000259" key="2">
    <source>
        <dbReference type="Pfam" id="PF13839"/>
    </source>
</evidence>
<reference evidence="3" key="1">
    <citation type="journal article" date="2023" name="Mol. Ecol. Resour.">
        <title>Chromosome-level genome assembly of a triploid poplar Populus alba 'Berolinensis'.</title>
        <authorList>
            <person name="Chen S."/>
            <person name="Yu Y."/>
            <person name="Wang X."/>
            <person name="Wang S."/>
            <person name="Zhang T."/>
            <person name="Zhou Y."/>
            <person name="He R."/>
            <person name="Meng N."/>
            <person name="Wang Y."/>
            <person name="Liu W."/>
            <person name="Liu Z."/>
            <person name="Liu J."/>
            <person name="Guo Q."/>
            <person name="Huang H."/>
            <person name="Sederoff R.R."/>
            <person name="Wang G."/>
            <person name="Qu G."/>
            <person name="Chen S."/>
        </authorList>
    </citation>
    <scope>NUCLEOTIDE SEQUENCE</scope>
    <source>
        <strain evidence="3">SC-2020</strain>
    </source>
</reference>
<accession>A0AAD6Q7S7</accession>
<evidence type="ECO:0000313" key="4">
    <source>
        <dbReference type="Proteomes" id="UP001164929"/>
    </source>
</evidence>
<comment type="similarity">
    <text evidence="1">Belongs to the PC-esterase family. TBL subfamily.</text>
</comment>
<sequence length="55" mass="6601">MLMRPDGHPNSYWGNKWMKGYNDCVHWCMPGPIDAWNDFLIALLRRHAFTDFTWS</sequence>
<comment type="caution">
    <text evidence="3">The sequence shown here is derived from an EMBL/GenBank/DDBJ whole genome shotgun (WGS) entry which is preliminary data.</text>
</comment>
<dbReference type="GO" id="GO:0005794">
    <property type="term" value="C:Golgi apparatus"/>
    <property type="evidence" value="ECO:0007669"/>
    <property type="project" value="TreeGrafter"/>
</dbReference>
<gene>
    <name evidence="3" type="ORF">NC653_028171</name>
</gene>
<organism evidence="3 4">
    <name type="scientific">Populus alba x Populus x berolinensis</name>
    <dbReference type="NCBI Taxonomy" id="444605"/>
    <lineage>
        <taxon>Eukaryota</taxon>
        <taxon>Viridiplantae</taxon>
        <taxon>Streptophyta</taxon>
        <taxon>Embryophyta</taxon>
        <taxon>Tracheophyta</taxon>
        <taxon>Spermatophyta</taxon>
        <taxon>Magnoliopsida</taxon>
        <taxon>eudicotyledons</taxon>
        <taxon>Gunneridae</taxon>
        <taxon>Pentapetalae</taxon>
        <taxon>rosids</taxon>
        <taxon>fabids</taxon>
        <taxon>Malpighiales</taxon>
        <taxon>Salicaceae</taxon>
        <taxon>Saliceae</taxon>
        <taxon>Populus</taxon>
    </lineage>
</organism>
<evidence type="ECO:0000256" key="1">
    <source>
        <dbReference type="ARBA" id="ARBA00007727"/>
    </source>
</evidence>
<feature type="domain" description="Trichome birefringence-like C-terminal" evidence="2">
    <location>
        <begin position="1"/>
        <end position="42"/>
    </location>
</feature>